<proteinExistence type="predicted"/>
<gene>
    <name evidence="1" type="ORF">LZ11_01742</name>
</gene>
<dbReference type="SUPFAM" id="SSF54611">
    <property type="entry name" value="SecB-like"/>
    <property type="match status" value="1"/>
</dbReference>
<accession>A0A5S5ALU5</accession>
<dbReference type="InterPro" id="IPR035958">
    <property type="entry name" value="SecB-like_sf"/>
</dbReference>
<comment type="caution">
    <text evidence="1">The sequence shown here is derived from an EMBL/GenBank/DDBJ whole genome shotgun (WGS) entry which is preliminary data.</text>
</comment>
<evidence type="ECO:0000313" key="1">
    <source>
        <dbReference type="EMBL" id="TYP52398.1"/>
    </source>
</evidence>
<organism evidence="1 2">
    <name type="scientific">Thermosediminibacter litoriperuensis</name>
    <dbReference type="NCBI Taxonomy" id="291989"/>
    <lineage>
        <taxon>Bacteria</taxon>
        <taxon>Bacillati</taxon>
        <taxon>Bacillota</taxon>
        <taxon>Clostridia</taxon>
        <taxon>Thermosediminibacterales</taxon>
        <taxon>Thermosediminibacteraceae</taxon>
        <taxon>Thermosediminibacter</taxon>
    </lineage>
</organism>
<sequence>MEREKYNSFVKHVELNKIVLYKLDSQFNYELLGRESGQVLVDFKPSFNLKRKEENKFLAEARFSVSVKVEESNEELIKINASFLLFYSLKEKCDDDILEEFIKRNVPLNAWPYGRELISSMTSRMGLPALNIGLYKVY</sequence>
<dbReference type="RefSeq" id="WP_170240339.1">
    <property type="nucleotide sequence ID" value="NZ_VNHO01000019.1"/>
</dbReference>
<reference evidence="1 2" key="1">
    <citation type="submission" date="2019-07" db="EMBL/GenBank/DDBJ databases">
        <title>Genomic Encyclopedia of Type Strains, Phase I: the one thousand microbial genomes (KMG-I) project.</title>
        <authorList>
            <person name="Kyrpides N."/>
        </authorList>
    </citation>
    <scope>NUCLEOTIDE SEQUENCE [LARGE SCALE GENOMIC DNA]</scope>
    <source>
        <strain evidence="1 2">DSM 16647</strain>
    </source>
</reference>
<dbReference type="AlphaFoldDB" id="A0A5S5ALU5"/>
<dbReference type="Proteomes" id="UP000322294">
    <property type="component" value="Unassembled WGS sequence"/>
</dbReference>
<protein>
    <submittedName>
        <fullName evidence="1">Preprotein translocase subunit SecB</fullName>
    </submittedName>
</protein>
<evidence type="ECO:0000313" key="2">
    <source>
        <dbReference type="Proteomes" id="UP000322294"/>
    </source>
</evidence>
<name>A0A5S5ALU5_9FIRM</name>
<keyword evidence="2" id="KW-1185">Reference proteome</keyword>
<dbReference type="EMBL" id="VNHO01000019">
    <property type="protein sequence ID" value="TYP52398.1"/>
    <property type="molecule type" value="Genomic_DNA"/>
</dbReference>
<dbReference type="Gene3D" id="3.10.420.10">
    <property type="entry name" value="SecB-like"/>
    <property type="match status" value="1"/>
</dbReference>